<dbReference type="OrthoDB" id="10059102at2759"/>
<dbReference type="PRINTS" id="PR00722">
    <property type="entry name" value="CHYMOTRYPSIN"/>
</dbReference>
<evidence type="ECO:0000313" key="9">
    <source>
        <dbReference type="Proteomes" id="UP000502823"/>
    </source>
</evidence>
<feature type="non-terminal residue" evidence="8">
    <location>
        <position position="1"/>
    </location>
</feature>
<evidence type="ECO:0000313" key="8">
    <source>
        <dbReference type="EMBL" id="GFG30458.1"/>
    </source>
</evidence>
<name>A0A6L2PJ13_COPFO</name>
<dbReference type="Pfam" id="PF00089">
    <property type="entry name" value="Trypsin"/>
    <property type="match status" value="1"/>
</dbReference>
<dbReference type="InterPro" id="IPR033116">
    <property type="entry name" value="TRYPSIN_SER"/>
</dbReference>
<dbReference type="PROSITE" id="PS00135">
    <property type="entry name" value="TRYPSIN_SER"/>
    <property type="match status" value="1"/>
</dbReference>
<keyword evidence="9" id="KW-1185">Reference proteome</keyword>
<gene>
    <name evidence="8" type="ORF">Cfor_06738</name>
</gene>
<dbReference type="GO" id="GO:0006508">
    <property type="term" value="P:proteolysis"/>
    <property type="evidence" value="ECO:0007669"/>
    <property type="project" value="UniProtKB-KW"/>
</dbReference>
<dbReference type="PANTHER" id="PTHR24264:SF65">
    <property type="entry name" value="SRCR DOMAIN-CONTAINING PROTEIN"/>
    <property type="match status" value="1"/>
</dbReference>
<protein>
    <recommendedName>
        <fullName evidence="7">Peptidase S1 domain-containing protein</fullName>
    </recommendedName>
</protein>
<comment type="subcellular location">
    <subcellularLocation>
        <location evidence="1">Secreted</location>
    </subcellularLocation>
</comment>
<dbReference type="InterPro" id="IPR001254">
    <property type="entry name" value="Trypsin_dom"/>
</dbReference>
<dbReference type="InParanoid" id="A0A6L2PJ13"/>
<dbReference type="InterPro" id="IPR050127">
    <property type="entry name" value="Serine_Proteases_S1"/>
</dbReference>
<dbReference type="AlphaFoldDB" id="A0A6L2PJ13"/>
<feature type="domain" description="Peptidase S1" evidence="7">
    <location>
        <begin position="1"/>
        <end position="187"/>
    </location>
</feature>
<keyword evidence="6" id="KW-1015">Disulfide bond</keyword>
<keyword evidence="3" id="KW-0645">Protease</keyword>
<proteinExistence type="predicted"/>
<evidence type="ECO:0000256" key="2">
    <source>
        <dbReference type="ARBA" id="ARBA00022525"/>
    </source>
</evidence>
<dbReference type="GO" id="GO:0005615">
    <property type="term" value="C:extracellular space"/>
    <property type="evidence" value="ECO:0007669"/>
    <property type="project" value="TreeGrafter"/>
</dbReference>
<dbReference type="InterPro" id="IPR009003">
    <property type="entry name" value="Peptidase_S1_PA"/>
</dbReference>
<dbReference type="InterPro" id="IPR043504">
    <property type="entry name" value="Peptidase_S1_PA_chymotrypsin"/>
</dbReference>
<dbReference type="SUPFAM" id="SSF50494">
    <property type="entry name" value="Trypsin-like serine proteases"/>
    <property type="match status" value="1"/>
</dbReference>
<dbReference type="Proteomes" id="UP000502823">
    <property type="component" value="Unassembled WGS sequence"/>
</dbReference>
<reference evidence="9" key="1">
    <citation type="submission" date="2020-01" db="EMBL/GenBank/DDBJ databases">
        <title>Draft genome sequence of the Termite Coptotermes fromosanus.</title>
        <authorList>
            <person name="Itakura S."/>
            <person name="Yosikawa Y."/>
            <person name="Umezawa K."/>
        </authorList>
    </citation>
    <scope>NUCLEOTIDE SEQUENCE [LARGE SCALE GENOMIC DNA]</scope>
</reference>
<keyword evidence="2" id="KW-0964">Secreted</keyword>
<keyword evidence="5" id="KW-0720">Serine protease</keyword>
<evidence type="ECO:0000256" key="3">
    <source>
        <dbReference type="ARBA" id="ARBA00022670"/>
    </source>
</evidence>
<organism evidence="8 9">
    <name type="scientific">Coptotermes formosanus</name>
    <name type="common">Formosan subterranean termite</name>
    <dbReference type="NCBI Taxonomy" id="36987"/>
    <lineage>
        <taxon>Eukaryota</taxon>
        <taxon>Metazoa</taxon>
        <taxon>Ecdysozoa</taxon>
        <taxon>Arthropoda</taxon>
        <taxon>Hexapoda</taxon>
        <taxon>Insecta</taxon>
        <taxon>Pterygota</taxon>
        <taxon>Neoptera</taxon>
        <taxon>Polyneoptera</taxon>
        <taxon>Dictyoptera</taxon>
        <taxon>Blattodea</taxon>
        <taxon>Blattoidea</taxon>
        <taxon>Termitoidae</taxon>
        <taxon>Rhinotermitidae</taxon>
        <taxon>Coptotermes</taxon>
    </lineage>
</organism>
<evidence type="ECO:0000256" key="4">
    <source>
        <dbReference type="ARBA" id="ARBA00022801"/>
    </source>
</evidence>
<dbReference type="PANTHER" id="PTHR24264">
    <property type="entry name" value="TRYPSIN-RELATED"/>
    <property type="match status" value="1"/>
</dbReference>
<evidence type="ECO:0000259" key="7">
    <source>
        <dbReference type="PROSITE" id="PS50240"/>
    </source>
</evidence>
<dbReference type="Gene3D" id="2.40.10.10">
    <property type="entry name" value="Trypsin-like serine proteases"/>
    <property type="match status" value="2"/>
</dbReference>
<dbReference type="FunCoup" id="A0A6L2PJ13">
    <property type="interactions" value="13"/>
</dbReference>
<dbReference type="EMBL" id="BLKM01007362">
    <property type="protein sequence ID" value="GFG30458.1"/>
    <property type="molecule type" value="Genomic_DNA"/>
</dbReference>
<dbReference type="FunFam" id="2.40.10.10:FF:000010">
    <property type="entry name" value="Kallikrein related peptidase 11"/>
    <property type="match status" value="1"/>
</dbReference>
<comment type="caution">
    <text evidence="8">The sequence shown here is derived from an EMBL/GenBank/DDBJ whole genome shotgun (WGS) entry which is preliminary data.</text>
</comment>
<dbReference type="InterPro" id="IPR001314">
    <property type="entry name" value="Peptidase_S1A"/>
</dbReference>
<evidence type="ECO:0000256" key="6">
    <source>
        <dbReference type="ARBA" id="ARBA00023157"/>
    </source>
</evidence>
<keyword evidence="4" id="KW-0378">Hydrolase</keyword>
<accession>A0A6L2PJ13</accession>
<evidence type="ECO:0000256" key="5">
    <source>
        <dbReference type="ARBA" id="ARBA00022825"/>
    </source>
</evidence>
<sequence length="201" mass="22059">VPREHLLIFAGVLNNTVESSEDTKVVRQVRDVFVHEGYDHGTYINDIAILKVSPGFPTDNPAVKPIPLRPDVLPDGLICTVSGWGSLGDAEDTMPEILQVVKVPFITYDTCRHKYNYTEKSIEPGMICAGYPDGGKDACGGDSGGPLQCDGLLTGVVSWGEGCALPNYPGVYTDVAYYREWIERQLLESEFFLETDCHSIT</sequence>
<dbReference type="GO" id="GO:0004252">
    <property type="term" value="F:serine-type endopeptidase activity"/>
    <property type="evidence" value="ECO:0007669"/>
    <property type="project" value="InterPro"/>
</dbReference>
<dbReference type="PROSITE" id="PS50240">
    <property type="entry name" value="TRYPSIN_DOM"/>
    <property type="match status" value="1"/>
</dbReference>
<dbReference type="CDD" id="cd00190">
    <property type="entry name" value="Tryp_SPc"/>
    <property type="match status" value="1"/>
</dbReference>
<dbReference type="SMART" id="SM00020">
    <property type="entry name" value="Tryp_SPc"/>
    <property type="match status" value="1"/>
</dbReference>
<evidence type="ECO:0000256" key="1">
    <source>
        <dbReference type="ARBA" id="ARBA00004613"/>
    </source>
</evidence>